<feature type="binding site" evidence="8">
    <location>
        <begin position="58"/>
        <end position="60"/>
    </location>
    <ligand>
        <name>AMP</name>
        <dbReference type="ChEBI" id="CHEBI:456215"/>
    </ligand>
</feature>
<comment type="similarity">
    <text evidence="8 9">Belongs to the adenylate kinase family.</text>
</comment>
<evidence type="ECO:0000256" key="3">
    <source>
        <dbReference type="ARBA" id="ARBA00022727"/>
    </source>
</evidence>
<keyword evidence="4 8" id="KW-0547">Nucleotide-binding</keyword>
<feature type="region of interest" description="NMP" evidence="8">
    <location>
        <begin position="31"/>
        <end position="60"/>
    </location>
</feature>
<dbReference type="PROSITE" id="PS00113">
    <property type="entry name" value="ADENYLATE_KINASE"/>
    <property type="match status" value="1"/>
</dbReference>
<proteinExistence type="inferred from homology"/>
<dbReference type="InterPro" id="IPR006259">
    <property type="entry name" value="Adenyl_kin_sub"/>
</dbReference>
<dbReference type="GO" id="GO:0004017">
    <property type="term" value="F:AMP kinase activity"/>
    <property type="evidence" value="ECO:0007669"/>
    <property type="project" value="UniProtKB-UniRule"/>
</dbReference>
<dbReference type="Pfam" id="PF05191">
    <property type="entry name" value="ADK_lid"/>
    <property type="match status" value="1"/>
</dbReference>
<feature type="binding site" evidence="8">
    <location>
        <begin position="137"/>
        <end position="138"/>
    </location>
    <ligand>
        <name>ATP</name>
        <dbReference type="ChEBI" id="CHEBI:30616"/>
    </ligand>
</feature>
<feature type="binding site" evidence="8">
    <location>
        <position position="131"/>
    </location>
    <ligand>
        <name>Zn(2+)</name>
        <dbReference type="ChEBI" id="CHEBI:29105"/>
        <note>structural</note>
    </ligand>
</feature>
<keyword evidence="8" id="KW-0963">Cytoplasm</keyword>
<dbReference type="NCBIfam" id="TIGR01351">
    <property type="entry name" value="adk"/>
    <property type="match status" value="1"/>
</dbReference>
<organism evidence="12 13">
    <name type="scientific">Sulfobacillus thermosulfidooxidans (strain DSM 9293 / VKM B-1269 / AT-1)</name>
    <dbReference type="NCBI Taxonomy" id="929705"/>
    <lineage>
        <taxon>Bacteria</taxon>
        <taxon>Bacillati</taxon>
        <taxon>Bacillota</taxon>
        <taxon>Clostridia</taxon>
        <taxon>Eubacteriales</taxon>
        <taxon>Clostridiales Family XVII. Incertae Sedis</taxon>
        <taxon>Sulfobacillus</taxon>
    </lineage>
</organism>
<feature type="binding site" evidence="8">
    <location>
        <position position="37"/>
    </location>
    <ligand>
        <name>AMP</name>
        <dbReference type="ChEBI" id="CHEBI:456215"/>
    </ligand>
</feature>
<dbReference type="UniPathway" id="UPA00588">
    <property type="reaction ID" value="UER00649"/>
</dbReference>
<dbReference type="EMBL" id="FWWY01000001">
    <property type="protein sequence ID" value="SMC02870.1"/>
    <property type="molecule type" value="Genomic_DNA"/>
</dbReference>
<comment type="subcellular location">
    <subcellularLocation>
        <location evidence="8 10">Cytoplasm</location>
    </subcellularLocation>
</comment>
<dbReference type="NCBIfam" id="NF011100">
    <property type="entry name" value="PRK14527.1"/>
    <property type="match status" value="1"/>
</dbReference>
<evidence type="ECO:0000256" key="7">
    <source>
        <dbReference type="ARBA" id="ARBA00022840"/>
    </source>
</evidence>
<dbReference type="SUPFAM" id="SSF52540">
    <property type="entry name" value="P-loop containing nucleoside triphosphate hydrolases"/>
    <property type="match status" value="1"/>
</dbReference>
<feature type="binding site" evidence="8">
    <location>
        <position position="32"/>
    </location>
    <ligand>
        <name>AMP</name>
        <dbReference type="ChEBI" id="CHEBI:456215"/>
    </ligand>
</feature>
<feature type="domain" description="Adenylate kinase active site lid" evidence="11">
    <location>
        <begin position="128"/>
        <end position="163"/>
    </location>
</feature>
<feature type="binding site" evidence="8">
    <location>
        <position position="200"/>
    </location>
    <ligand>
        <name>ATP</name>
        <dbReference type="ChEBI" id="CHEBI:30616"/>
    </ligand>
</feature>
<dbReference type="NCBIfam" id="NF001381">
    <property type="entry name" value="PRK00279.1-3"/>
    <property type="match status" value="1"/>
</dbReference>
<evidence type="ECO:0000256" key="5">
    <source>
        <dbReference type="ARBA" id="ARBA00022777"/>
    </source>
</evidence>
<evidence type="ECO:0000256" key="2">
    <source>
        <dbReference type="ARBA" id="ARBA00022723"/>
    </source>
</evidence>
<dbReference type="STRING" id="28034.BFX07_05560"/>
<dbReference type="GO" id="GO:0005524">
    <property type="term" value="F:ATP binding"/>
    <property type="evidence" value="ECO:0007669"/>
    <property type="project" value="UniProtKB-UniRule"/>
</dbReference>
<feature type="binding site" evidence="8">
    <location>
        <position position="151"/>
    </location>
    <ligand>
        <name>Zn(2+)</name>
        <dbReference type="ChEBI" id="CHEBI:29105"/>
        <note>structural</note>
    </ligand>
</feature>
<feature type="binding site" evidence="8">
    <location>
        <position position="128"/>
    </location>
    <ligand>
        <name>ATP</name>
        <dbReference type="ChEBI" id="CHEBI:30616"/>
    </ligand>
</feature>
<feature type="binding site" evidence="8">
    <location>
        <begin position="86"/>
        <end position="89"/>
    </location>
    <ligand>
        <name>AMP</name>
        <dbReference type="ChEBI" id="CHEBI:456215"/>
    </ligand>
</feature>
<reference evidence="13" key="1">
    <citation type="submission" date="2017-04" db="EMBL/GenBank/DDBJ databases">
        <authorList>
            <person name="Varghese N."/>
            <person name="Submissions S."/>
        </authorList>
    </citation>
    <scope>NUCLEOTIDE SEQUENCE [LARGE SCALE GENOMIC DNA]</scope>
    <source>
        <strain evidence="13">DSM 9293</strain>
    </source>
</reference>
<feature type="region of interest" description="LID" evidence="8">
    <location>
        <begin position="127"/>
        <end position="164"/>
    </location>
</feature>
<keyword evidence="2 8" id="KW-0479">Metal-binding</keyword>
<dbReference type="FunFam" id="3.40.50.300:FF:000106">
    <property type="entry name" value="Adenylate kinase mitochondrial"/>
    <property type="match status" value="1"/>
</dbReference>
<dbReference type="Pfam" id="PF00406">
    <property type="entry name" value="ADK"/>
    <property type="match status" value="1"/>
</dbReference>
<dbReference type="EC" id="2.7.4.3" evidence="8 10"/>
<evidence type="ECO:0000256" key="6">
    <source>
        <dbReference type="ARBA" id="ARBA00022833"/>
    </source>
</evidence>
<evidence type="ECO:0000259" key="11">
    <source>
        <dbReference type="Pfam" id="PF05191"/>
    </source>
</evidence>
<dbReference type="InterPro" id="IPR007862">
    <property type="entry name" value="Adenylate_kinase_lid-dom"/>
</dbReference>
<feature type="binding site" evidence="8">
    <location>
        <position position="154"/>
    </location>
    <ligand>
        <name>Zn(2+)</name>
        <dbReference type="ChEBI" id="CHEBI:29105"/>
        <note>structural</note>
    </ligand>
</feature>
<dbReference type="InterPro" id="IPR027417">
    <property type="entry name" value="P-loop_NTPase"/>
</dbReference>
<comment type="domain">
    <text evidence="8">Consists of three domains, a large central CORE domain and two small peripheral domains, NMPbind and LID, which undergo movements during catalysis. The LID domain closes over the site of phosphoryl transfer upon ATP binding. Assembling and dissambling the active center during each catalytic cycle provides an effective means to prevent ATP hydrolysis. Some bacteria have evolved a zinc-coordinating structure that stabilizes the LID domain.</text>
</comment>
<evidence type="ECO:0000256" key="8">
    <source>
        <dbReference type="HAMAP-Rule" id="MF_00235"/>
    </source>
</evidence>
<dbReference type="PRINTS" id="PR00094">
    <property type="entry name" value="ADENYLTKNASE"/>
</dbReference>
<comment type="subunit">
    <text evidence="8 10">Monomer.</text>
</comment>
<comment type="catalytic activity">
    <reaction evidence="8 10">
        <text>AMP + ATP = 2 ADP</text>
        <dbReference type="Rhea" id="RHEA:12973"/>
        <dbReference type="ChEBI" id="CHEBI:30616"/>
        <dbReference type="ChEBI" id="CHEBI:456215"/>
        <dbReference type="ChEBI" id="CHEBI:456216"/>
        <dbReference type="EC" id="2.7.4.3"/>
    </reaction>
</comment>
<feature type="binding site" evidence="8">
    <location>
        <begin position="11"/>
        <end position="16"/>
    </location>
    <ligand>
        <name>ATP</name>
        <dbReference type="ChEBI" id="CHEBI:30616"/>
    </ligand>
</feature>
<dbReference type="GO" id="GO:0005737">
    <property type="term" value="C:cytoplasm"/>
    <property type="evidence" value="ECO:0007669"/>
    <property type="project" value="UniProtKB-SubCell"/>
</dbReference>
<dbReference type="Gene3D" id="3.40.50.300">
    <property type="entry name" value="P-loop containing nucleotide triphosphate hydrolases"/>
    <property type="match status" value="1"/>
</dbReference>
<keyword evidence="13" id="KW-1185">Reference proteome</keyword>
<feature type="binding site" evidence="8">
    <location>
        <position position="172"/>
    </location>
    <ligand>
        <name>AMP</name>
        <dbReference type="ChEBI" id="CHEBI:456215"/>
    </ligand>
</feature>
<evidence type="ECO:0000313" key="12">
    <source>
        <dbReference type="EMBL" id="SMC02870.1"/>
    </source>
</evidence>
<feature type="binding site" evidence="8">
    <location>
        <position position="134"/>
    </location>
    <ligand>
        <name>Zn(2+)</name>
        <dbReference type="ChEBI" id="CHEBI:29105"/>
        <note>structural</note>
    </ligand>
</feature>
<keyword evidence="5 8" id="KW-0418">Kinase</keyword>
<dbReference type="Proteomes" id="UP000192660">
    <property type="component" value="Unassembled WGS sequence"/>
</dbReference>
<gene>
    <name evidence="8" type="primary">adk</name>
    <name evidence="12" type="ORF">SAMN00768000_0796</name>
</gene>
<dbReference type="GO" id="GO:0008270">
    <property type="term" value="F:zinc ion binding"/>
    <property type="evidence" value="ECO:0007669"/>
    <property type="project" value="UniProtKB-UniRule"/>
</dbReference>
<comment type="pathway">
    <text evidence="8">Purine metabolism; AMP biosynthesis via salvage pathway; AMP from ADP: step 1/1.</text>
</comment>
<evidence type="ECO:0000256" key="1">
    <source>
        <dbReference type="ARBA" id="ARBA00022679"/>
    </source>
</evidence>
<sequence length="218" mass="24012">MINLVLLGAPGAGKGTQAKRLAEYYSIPHISTGDIFRRNLSEGTPLGKRAQSYMSEGRLVPDDITEAMVDDRLQQADTHNGFILDGFPRNVHQADALAGMLAERQLSLTAVIYIDVPHDILVERLVGRRVCSTCGTTFHVIFDPPAVEGVCEVCGGTLVQRPDDQPETVETRLNVYMEETAPLIDFYRERGLLVKIDGTEPVDVVTQNIIIRLGAEHD</sequence>
<feature type="binding site" evidence="8">
    <location>
        <position position="93"/>
    </location>
    <ligand>
        <name>AMP</name>
        <dbReference type="ChEBI" id="CHEBI:456215"/>
    </ligand>
</feature>
<keyword evidence="1 8" id="KW-0808">Transferase</keyword>
<evidence type="ECO:0000256" key="4">
    <source>
        <dbReference type="ARBA" id="ARBA00022741"/>
    </source>
</evidence>
<feature type="binding site" evidence="8">
    <location>
        <position position="161"/>
    </location>
    <ligand>
        <name>AMP</name>
        <dbReference type="ChEBI" id="CHEBI:456215"/>
    </ligand>
</feature>
<evidence type="ECO:0000313" key="13">
    <source>
        <dbReference type="Proteomes" id="UP000192660"/>
    </source>
</evidence>
<dbReference type="AlphaFoldDB" id="A0A1W1WA10"/>
<evidence type="ECO:0000256" key="10">
    <source>
        <dbReference type="RuleBase" id="RU003331"/>
    </source>
</evidence>
<dbReference type="InterPro" id="IPR000850">
    <property type="entry name" value="Adenylat/UMP-CMP_kin"/>
</dbReference>
<dbReference type="PANTHER" id="PTHR23359">
    <property type="entry name" value="NUCLEOTIDE KINASE"/>
    <property type="match status" value="1"/>
</dbReference>
<dbReference type="InterPro" id="IPR033690">
    <property type="entry name" value="Adenylat_kinase_CS"/>
</dbReference>
<keyword evidence="6 8" id="KW-0862">Zinc</keyword>
<protein>
    <recommendedName>
        <fullName evidence="8 10">Adenylate kinase</fullName>
        <shortName evidence="8">AK</shortName>
        <ecNumber evidence="8 10">2.7.4.3</ecNumber>
    </recommendedName>
    <alternativeName>
        <fullName evidence="8">ATP-AMP transphosphorylase</fullName>
    </alternativeName>
    <alternativeName>
        <fullName evidence="8">ATP:AMP phosphotransferase</fullName>
    </alternativeName>
    <alternativeName>
        <fullName evidence="8">Adenylate monophosphate kinase</fullName>
    </alternativeName>
</protein>
<comment type="function">
    <text evidence="8">Catalyzes the reversible transfer of the terminal phosphate group between ATP and AMP. Plays an important role in cellular energy homeostasis and in adenine nucleotide metabolism.</text>
</comment>
<evidence type="ECO:0000256" key="9">
    <source>
        <dbReference type="RuleBase" id="RU003330"/>
    </source>
</evidence>
<keyword evidence="7 8" id="KW-0067">ATP-binding</keyword>
<dbReference type="NCBIfam" id="NF001380">
    <property type="entry name" value="PRK00279.1-2"/>
    <property type="match status" value="1"/>
</dbReference>
<accession>A0A1W1WA10</accession>
<name>A0A1W1WA10_SULTA</name>
<keyword evidence="3 8" id="KW-0545">Nucleotide biosynthesis</keyword>
<dbReference type="HAMAP" id="MF_00235">
    <property type="entry name" value="Adenylate_kinase_Adk"/>
    <property type="match status" value="1"/>
</dbReference>
<dbReference type="CDD" id="cd01428">
    <property type="entry name" value="ADK"/>
    <property type="match status" value="1"/>
</dbReference>
<dbReference type="GO" id="GO:0044209">
    <property type="term" value="P:AMP salvage"/>
    <property type="evidence" value="ECO:0007669"/>
    <property type="project" value="UniProtKB-UniRule"/>
</dbReference>